<evidence type="ECO:0000259" key="1">
    <source>
        <dbReference type="Pfam" id="PF17111"/>
    </source>
</evidence>
<dbReference type="AlphaFoldDB" id="A0A1Y2A4G2"/>
<protein>
    <recommendedName>
        <fullName evidence="1">Azaphilone pigments biosynthesis cluster protein L N-terminal domain-containing protein</fullName>
    </recommendedName>
</protein>
<organism evidence="2 3">
    <name type="scientific">Clohesyomyces aquaticus</name>
    <dbReference type="NCBI Taxonomy" id="1231657"/>
    <lineage>
        <taxon>Eukaryota</taxon>
        <taxon>Fungi</taxon>
        <taxon>Dikarya</taxon>
        <taxon>Ascomycota</taxon>
        <taxon>Pezizomycotina</taxon>
        <taxon>Dothideomycetes</taxon>
        <taxon>Pleosporomycetidae</taxon>
        <taxon>Pleosporales</taxon>
        <taxon>Lindgomycetaceae</taxon>
        <taxon>Clohesyomyces</taxon>
    </lineage>
</organism>
<evidence type="ECO:0000313" key="3">
    <source>
        <dbReference type="Proteomes" id="UP000193144"/>
    </source>
</evidence>
<name>A0A1Y2A4G2_9PLEO</name>
<dbReference type="Pfam" id="PF17111">
    <property type="entry name" value="PigL_N"/>
    <property type="match status" value="1"/>
</dbReference>
<dbReference type="EMBL" id="MCFA01000012">
    <property type="protein sequence ID" value="ORY17406.1"/>
    <property type="molecule type" value="Genomic_DNA"/>
</dbReference>
<keyword evidence="3" id="KW-1185">Reference proteome</keyword>
<proteinExistence type="predicted"/>
<accession>A0A1Y2A4G2</accession>
<dbReference type="Proteomes" id="UP000193144">
    <property type="component" value="Unassembled WGS sequence"/>
</dbReference>
<sequence>MEPISITADTLSIITFASKLAFKSNGIVEEVRGAPKALADLKDEILSLREIVAQLDPGVESNGSVNPELNRLLSLNMETLKELETTVKSLQSSLRRSRFGLTKYLFTSHQAELQSL</sequence>
<gene>
    <name evidence="2" type="ORF">BCR34DRAFT_596882</name>
</gene>
<reference evidence="2 3" key="1">
    <citation type="submission" date="2016-07" db="EMBL/GenBank/DDBJ databases">
        <title>Pervasive Adenine N6-methylation of Active Genes in Fungi.</title>
        <authorList>
            <consortium name="DOE Joint Genome Institute"/>
            <person name="Mondo S.J."/>
            <person name="Dannebaum R.O."/>
            <person name="Kuo R.C."/>
            <person name="Labutti K."/>
            <person name="Haridas S."/>
            <person name="Kuo A."/>
            <person name="Salamov A."/>
            <person name="Ahrendt S.R."/>
            <person name="Lipzen A."/>
            <person name="Sullivan W."/>
            <person name="Andreopoulos W.B."/>
            <person name="Clum A."/>
            <person name="Lindquist E."/>
            <person name="Daum C."/>
            <person name="Ramamoorthy G.K."/>
            <person name="Gryganskyi A."/>
            <person name="Culley D."/>
            <person name="Magnuson J.K."/>
            <person name="James T.Y."/>
            <person name="O'Malley M.A."/>
            <person name="Stajich J.E."/>
            <person name="Spatafora J.W."/>
            <person name="Visel A."/>
            <person name="Grigoriev I.V."/>
        </authorList>
    </citation>
    <scope>NUCLEOTIDE SEQUENCE [LARGE SCALE GENOMIC DNA]</scope>
    <source>
        <strain evidence="2 3">CBS 115471</strain>
    </source>
</reference>
<dbReference type="InterPro" id="IPR031348">
    <property type="entry name" value="PigL_N"/>
</dbReference>
<evidence type="ECO:0000313" key="2">
    <source>
        <dbReference type="EMBL" id="ORY17406.1"/>
    </source>
</evidence>
<comment type="caution">
    <text evidence="2">The sequence shown here is derived from an EMBL/GenBank/DDBJ whole genome shotgun (WGS) entry which is preliminary data.</text>
</comment>
<feature type="domain" description="Azaphilone pigments biosynthesis cluster protein L N-terminal" evidence="1">
    <location>
        <begin position="1"/>
        <end position="101"/>
    </location>
</feature>